<gene>
    <name evidence="2" type="ORF">Metus_0460</name>
</gene>
<evidence type="ECO:0000313" key="3">
    <source>
        <dbReference type="Proteomes" id="UP000288215"/>
    </source>
</evidence>
<reference evidence="2 3" key="1">
    <citation type="submission" date="2018-12" db="EMBL/GenBank/DDBJ databases">
        <title>The complete genome of the methanogenic archaea of the candidate phylum Verstraetearchaeota, obtained from the metagenome of underground thermal water.</title>
        <authorList>
            <person name="Kadnikov V.V."/>
            <person name="Mardanov A.V."/>
            <person name="Beletsky A.V."/>
            <person name="Karnachuk O.V."/>
            <person name="Ravin N.V."/>
        </authorList>
    </citation>
    <scope>NUCLEOTIDE SEQUENCE [LARGE SCALE GENOMIC DNA]</scope>
    <source>
        <strain evidence="2">Ch88</strain>
    </source>
</reference>
<feature type="region of interest" description="Disordered" evidence="1">
    <location>
        <begin position="1"/>
        <end position="30"/>
    </location>
</feature>
<proteinExistence type="predicted"/>
<sequence>MAGEAARRGKGPEEMNCRRKRVGSANDQERKTLEITMSRFLILFAQGRSLKAFPEPQRAL</sequence>
<feature type="compositionally biased region" description="Basic and acidic residues" evidence="1">
    <location>
        <begin position="1"/>
        <end position="17"/>
    </location>
</feature>
<evidence type="ECO:0000313" key="2">
    <source>
        <dbReference type="EMBL" id="RWX73681.1"/>
    </source>
</evidence>
<dbReference type="EMBL" id="RXGA01000002">
    <property type="protein sequence ID" value="RWX73681.1"/>
    <property type="molecule type" value="Genomic_DNA"/>
</dbReference>
<name>A0A444L7V6_METS7</name>
<dbReference type="Proteomes" id="UP000288215">
    <property type="component" value="Unassembled WGS sequence"/>
</dbReference>
<evidence type="ECO:0000256" key="1">
    <source>
        <dbReference type="SAM" id="MobiDB-lite"/>
    </source>
</evidence>
<accession>A0A444L7V6</accession>
<comment type="caution">
    <text evidence="2">The sequence shown here is derived from an EMBL/GenBank/DDBJ whole genome shotgun (WGS) entry which is preliminary data.</text>
</comment>
<dbReference type="AlphaFoldDB" id="A0A444L7V6"/>
<organism evidence="2 3">
    <name type="scientific">Methanosuratincola subterraneus</name>
    <dbReference type="NCBI Taxonomy" id="2593994"/>
    <lineage>
        <taxon>Archaea</taxon>
        <taxon>Thermoproteota</taxon>
        <taxon>Methanosuratincolia</taxon>
        <taxon>Candidatus Methanomethylicales</taxon>
        <taxon>Candidatus Methanomethylicaceae</taxon>
        <taxon>Candidatus Methanosuratincola (ex Vanwonterghem et al. 2016)</taxon>
    </lineage>
</organism>
<protein>
    <submittedName>
        <fullName evidence="2">Uncharacterized protein</fullName>
    </submittedName>
</protein>